<dbReference type="RefSeq" id="WP_214058895.1">
    <property type="nucleotide sequence ID" value="NZ_BAAAHS010000001.1"/>
</dbReference>
<feature type="transmembrane region" description="Helical" evidence="2">
    <location>
        <begin position="63"/>
        <end position="86"/>
    </location>
</feature>
<organism evidence="3 4">
    <name type="scientific">Nocardioides aquaticus</name>
    <dbReference type="NCBI Taxonomy" id="160826"/>
    <lineage>
        <taxon>Bacteria</taxon>
        <taxon>Bacillati</taxon>
        <taxon>Actinomycetota</taxon>
        <taxon>Actinomycetes</taxon>
        <taxon>Propionibacteriales</taxon>
        <taxon>Nocardioidaceae</taxon>
        <taxon>Nocardioides</taxon>
    </lineage>
</organism>
<evidence type="ECO:0000313" key="4">
    <source>
        <dbReference type="Proteomes" id="UP000679307"/>
    </source>
</evidence>
<protein>
    <recommendedName>
        <fullName evidence="5">Integral membrane protein</fullName>
    </recommendedName>
</protein>
<dbReference type="EMBL" id="CP075371">
    <property type="protein sequence ID" value="QVT79431.1"/>
    <property type="molecule type" value="Genomic_DNA"/>
</dbReference>
<feature type="transmembrane region" description="Helical" evidence="2">
    <location>
        <begin position="31"/>
        <end position="51"/>
    </location>
</feature>
<reference evidence="3 4" key="1">
    <citation type="submission" date="2021-05" db="EMBL/GenBank/DDBJ databases">
        <title>Complete genome of Nocardioides aquaticus KCTC 9944T isolated from meromictic and hypersaline Ekho Lake, Antarctica.</title>
        <authorList>
            <person name="Hwang K."/>
            <person name="Kim K.M."/>
            <person name="Choe H."/>
        </authorList>
    </citation>
    <scope>NUCLEOTIDE SEQUENCE [LARGE SCALE GENOMIC DNA]</scope>
    <source>
        <strain evidence="3 4">KCTC 9944</strain>
    </source>
</reference>
<proteinExistence type="predicted"/>
<feature type="transmembrane region" description="Helical" evidence="2">
    <location>
        <begin position="114"/>
        <end position="134"/>
    </location>
</feature>
<evidence type="ECO:0008006" key="5">
    <source>
        <dbReference type="Google" id="ProtNLM"/>
    </source>
</evidence>
<sequence length="146" mass="15075">MASRPTPDPSEDPTEDPAGVAARHDPTPPPLVVAASLVALQGLALVALGVLQLASLTRESFTLGVGVGVFFLAFAVLLLAAARALLRAETWGRGPVLLAQLIQLGLAWTNRQELPLLLTAALVVTAVVAVLGVVHPSSVARLAREP</sequence>
<feature type="region of interest" description="Disordered" evidence="1">
    <location>
        <begin position="1"/>
        <end position="25"/>
    </location>
</feature>
<keyword evidence="2" id="KW-1133">Transmembrane helix</keyword>
<gene>
    <name evidence="3" type="ORF">ENKNEFLB_01812</name>
</gene>
<keyword evidence="2" id="KW-0812">Transmembrane</keyword>
<evidence type="ECO:0000256" key="2">
    <source>
        <dbReference type="SAM" id="Phobius"/>
    </source>
</evidence>
<dbReference type="Proteomes" id="UP000679307">
    <property type="component" value="Chromosome"/>
</dbReference>
<keyword evidence="4" id="KW-1185">Reference proteome</keyword>
<evidence type="ECO:0000313" key="3">
    <source>
        <dbReference type="EMBL" id="QVT79431.1"/>
    </source>
</evidence>
<evidence type="ECO:0000256" key="1">
    <source>
        <dbReference type="SAM" id="MobiDB-lite"/>
    </source>
</evidence>
<accession>A0ABX8EG10</accession>
<keyword evidence="2" id="KW-0472">Membrane</keyword>
<name>A0ABX8EG10_9ACTN</name>